<dbReference type="Pfam" id="PF05183">
    <property type="entry name" value="RdRP"/>
    <property type="match status" value="1"/>
</dbReference>
<dbReference type="InterPro" id="IPR057596">
    <property type="entry name" value="RDRP_core"/>
</dbReference>
<dbReference type="AlphaFoldDB" id="A0A8E2DLH9"/>
<keyword evidence="1" id="KW-0694">RNA-binding</keyword>
<sequence>MEIELKEVHFEANEWDVKRAIGRILHGGDFYNASDPRERPTNFKVILNPGRGGVQNNGSGKLILPTRKVGDKLLRWLRHPDHALLLNDKKMRLFRSEQKPAHWLKTTLEKTPYLPPEIEETKETILRKLDVAFHVDKVQFGVFFRTPGATSRSFSSEFEVSYSDRSAGILTFEYERKLIRIMLGETMRDSVAHSVALTFANIRKMAVGFDFGHPAVCFELLTPPMLEREHINREVTGDPKKDNKRFRQRIEAINEVHALIAPYAHQLRIILHEEVDMENFVKLCSVAGLQRPIRVAVEASCRGFFTAKRLNAIQRWIRTFDWPVAFQIETLLHNGLLNTEDLLEHLQKPIAELARAHPSTAGDVLRHFTEAIRIKDPSETPFTCFNRVVLGQVDLEPLQNFYGNFACYHVTFTPTRMVLEGPYVIQSNRVIRRYVGYEDHFIRVDFRDEDRLQYRWAKEVDGTSLLKDRVGGILRNGFDLAGRHFEFLAYSTSALREHAVWFMNPFKHPKEGWVTAQGIRDSLGDFSGVIKQPSKYAARMAQAFTATDPSVSITRDQWELMPELGEAPYLYTDGVGTISPELGDKIWEALCAAAPEGQRRGVRPSAYQIRFLGFKGMVAVDEQLKGIRMRLRPSMNKFTSRDEAEAKIEIARSFDYPGTCYLNRPLVTVLEDRGVEKEAFLKLQERTKAEIYTATDTILQAINVLKANSLGNSFKLSFIFQGLKTIGMGMPHERHVQVLEDPFFDRLLQYAQNYILRGIKHDARIPIPDSYLLVGVADEGPAYEAEGYKNVYTLPEGHIFACVQHPDDPEPTYLRGSVAITRSPTIHPGDVQQVTAIGKPPDDQLCFFRNLKNVVVLPSAGSYGHTGPRSLASCLGGGDLDGDLYQVIKYSPLLPTEHATAGSYESAGTRTLDRDSTVDDIIDFIVEYIDSDVLGLLSDRHLTIADQSKEGTSDRDCIELARLCSQAVDYPKNGVPVDKAAAPRTLISYRPDWKQAEDDDPRPTDYYESNRALGELFRNISITEPKRPGRNQNPAHSPPLADSISKALKPYIEAQLHTFHHKDDQFEKTKALFYRYVDELRYICITHALSDAPEVRLVEEEVVIGVIMAKCSQHRWRSDRQYRMRLHSSTLVGDISRKLRFARPARSEEEPSRAQLLEGLSRAWLAWDFSTRNAEFFGAKSFGLIALGVILNTLKDLGGFDLV</sequence>
<name>A0A8E2DLH9_9APHY</name>
<dbReference type="GO" id="GO:0003723">
    <property type="term" value="F:RNA binding"/>
    <property type="evidence" value="ECO:0007669"/>
    <property type="project" value="UniProtKB-KW"/>
</dbReference>
<dbReference type="EC" id="2.7.7.48" evidence="1"/>
<dbReference type="EMBL" id="KV722507">
    <property type="protein sequence ID" value="OCH86893.1"/>
    <property type="molecule type" value="Genomic_DNA"/>
</dbReference>
<reference evidence="3 4" key="1">
    <citation type="submission" date="2016-07" db="EMBL/GenBank/DDBJ databases">
        <title>Draft genome of the white-rot fungus Obba rivulosa 3A-2.</title>
        <authorList>
            <consortium name="DOE Joint Genome Institute"/>
            <person name="Miettinen O."/>
            <person name="Riley R."/>
            <person name="Acob R."/>
            <person name="Barry K."/>
            <person name="Cullen D."/>
            <person name="De Vries R."/>
            <person name="Hainaut M."/>
            <person name="Hatakka A."/>
            <person name="Henrissat B."/>
            <person name="Hilden K."/>
            <person name="Kuo R."/>
            <person name="Labutti K."/>
            <person name="Lipzen A."/>
            <person name="Makela M.R."/>
            <person name="Sandor L."/>
            <person name="Spatafora J.W."/>
            <person name="Grigoriev I.V."/>
            <person name="Hibbett D.S."/>
        </authorList>
    </citation>
    <scope>NUCLEOTIDE SEQUENCE [LARGE SCALE GENOMIC DNA]</scope>
    <source>
        <strain evidence="3 4">3A-2</strain>
    </source>
</reference>
<comment type="similarity">
    <text evidence="1">Belongs to the RdRP family.</text>
</comment>
<keyword evidence="1" id="KW-0548">Nucleotidyltransferase</keyword>
<evidence type="ECO:0000256" key="1">
    <source>
        <dbReference type="RuleBase" id="RU363098"/>
    </source>
</evidence>
<feature type="domain" description="RDRP core" evidence="2">
    <location>
        <begin position="412"/>
        <end position="1020"/>
    </location>
</feature>
<dbReference type="Proteomes" id="UP000250043">
    <property type="component" value="Unassembled WGS sequence"/>
</dbReference>
<dbReference type="GO" id="GO:0030422">
    <property type="term" value="P:siRNA processing"/>
    <property type="evidence" value="ECO:0007669"/>
    <property type="project" value="TreeGrafter"/>
</dbReference>
<keyword evidence="1" id="KW-0808">Transferase</keyword>
<dbReference type="PANTHER" id="PTHR23079">
    <property type="entry name" value="RNA-DEPENDENT RNA POLYMERASE"/>
    <property type="match status" value="1"/>
</dbReference>
<evidence type="ECO:0000313" key="3">
    <source>
        <dbReference type="EMBL" id="OCH86893.1"/>
    </source>
</evidence>
<protein>
    <recommendedName>
        <fullName evidence="1">RNA-dependent RNA polymerase</fullName>
        <ecNumber evidence="1">2.7.7.48</ecNumber>
    </recommendedName>
</protein>
<dbReference type="GO" id="GO:0031380">
    <property type="term" value="C:nuclear RNA-directed RNA polymerase complex"/>
    <property type="evidence" value="ECO:0007669"/>
    <property type="project" value="TreeGrafter"/>
</dbReference>
<dbReference type="InterPro" id="IPR007855">
    <property type="entry name" value="RDRP"/>
</dbReference>
<organism evidence="3 4">
    <name type="scientific">Obba rivulosa</name>
    <dbReference type="NCBI Taxonomy" id="1052685"/>
    <lineage>
        <taxon>Eukaryota</taxon>
        <taxon>Fungi</taxon>
        <taxon>Dikarya</taxon>
        <taxon>Basidiomycota</taxon>
        <taxon>Agaricomycotina</taxon>
        <taxon>Agaricomycetes</taxon>
        <taxon>Polyporales</taxon>
        <taxon>Gelatoporiaceae</taxon>
        <taxon>Obba</taxon>
    </lineage>
</organism>
<dbReference type="OrthoDB" id="6513042at2759"/>
<keyword evidence="1" id="KW-0696">RNA-directed RNA polymerase</keyword>
<dbReference type="PANTHER" id="PTHR23079:SF55">
    <property type="entry name" value="RNA-DIRECTED RNA POLYMERASE"/>
    <property type="match status" value="1"/>
</dbReference>
<dbReference type="GO" id="GO:0003968">
    <property type="term" value="F:RNA-directed RNA polymerase activity"/>
    <property type="evidence" value="ECO:0007669"/>
    <property type="project" value="UniProtKB-KW"/>
</dbReference>
<keyword evidence="4" id="KW-1185">Reference proteome</keyword>
<accession>A0A8E2DLH9</accession>
<comment type="catalytic activity">
    <reaction evidence="1">
        <text>RNA(n) + a ribonucleoside 5'-triphosphate = RNA(n+1) + diphosphate</text>
        <dbReference type="Rhea" id="RHEA:21248"/>
        <dbReference type="Rhea" id="RHEA-COMP:14527"/>
        <dbReference type="Rhea" id="RHEA-COMP:17342"/>
        <dbReference type="ChEBI" id="CHEBI:33019"/>
        <dbReference type="ChEBI" id="CHEBI:61557"/>
        <dbReference type="ChEBI" id="CHEBI:140395"/>
        <dbReference type="EC" id="2.7.7.48"/>
    </reaction>
</comment>
<evidence type="ECO:0000313" key="4">
    <source>
        <dbReference type="Proteomes" id="UP000250043"/>
    </source>
</evidence>
<proteinExistence type="inferred from homology"/>
<gene>
    <name evidence="3" type="ORF">OBBRIDRAFT_796713</name>
</gene>
<evidence type="ECO:0000259" key="2">
    <source>
        <dbReference type="Pfam" id="PF05183"/>
    </source>
</evidence>